<dbReference type="InterPro" id="IPR050279">
    <property type="entry name" value="Plant_def-hormone_signal"/>
</dbReference>
<evidence type="ECO:0000313" key="6">
    <source>
        <dbReference type="Proteomes" id="UP001652623"/>
    </source>
</evidence>
<keyword evidence="6" id="KW-1185">Reference proteome</keyword>
<protein>
    <submittedName>
        <fullName evidence="7">Major strawberry allergen Fra a 1.08</fullName>
    </submittedName>
</protein>
<dbReference type="Pfam" id="PF00407">
    <property type="entry name" value="Bet_v_1"/>
    <property type="match status" value="1"/>
</dbReference>
<accession>A0ABM3I754</accession>
<evidence type="ECO:0000256" key="4">
    <source>
        <dbReference type="RuleBase" id="RU000409"/>
    </source>
</evidence>
<dbReference type="PANTHER" id="PTHR31213:SF55">
    <property type="entry name" value="STRESS-INDUCED PROTEIN SAM22"/>
    <property type="match status" value="1"/>
</dbReference>
<evidence type="ECO:0000313" key="7">
    <source>
        <dbReference type="RefSeq" id="XP_048321976.2"/>
    </source>
</evidence>
<sequence length="160" mass="17136">MGVLAVETESTSAIAPARLFKALILDSDNLVPKILPQAIKSIEIVSGDGGAGTIKKIHFGEASQFKHVVHQIDAVDSENFTYSYSVIEGDVLGDLLEKISYDTKIVAGPNGGSIVKNTSTYYIKGDNQLSEEQVKEGKEKASGLFKAVEAYLVANPDAYN</sequence>
<dbReference type="SUPFAM" id="SSF55961">
    <property type="entry name" value="Bet v1-like"/>
    <property type="match status" value="1"/>
</dbReference>
<feature type="domain" description="Bet v I/Major latex protein" evidence="5">
    <location>
        <begin position="2"/>
        <end position="154"/>
    </location>
</feature>
<dbReference type="Gene3D" id="3.30.530.20">
    <property type="match status" value="1"/>
</dbReference>
<evidence type="ECO:0000256" key="1">
    <source>
        <dbReference type="ARBA" id="ARBA00009744"/>
    </source>
</evidence>
<dbReference type="PROSITE" id="PS00451">
    <property type="entry name" value="PATHOGENESIS_BETVI"/>
    <property type="match status" value="1"/>
</dbReference>
<comment type="similarity">
    <text evidence="1 4">Belongs to the BetVI family.</text>
</comment>
<reference evidence="7" key="1">
    <citation type="submission" date="2025-08" db="UniProtKB">
        <authorList>
            <consortium name="RefSeq"/>
        </authorList>
    </citation>
    <scope>IDENTIFICATION</scope>
    <source>
        <tissue evidence="7">Seedling</tissue>
    </source>
</reference>
<dbReference type="PRINTS" id="PR00634">
    <property type="entry name" value="BETALLERGEN"/>
</dbReference>
<organism evidence="6 7">
    <name type="scientific">Ziziphus jujuba</name>
    <name type="common">Chinese jujube</name>
    <name type="synonym">Ziziphus sativa</name>
    <dbReference type="NCBI Taxonomy" id="326968"/>
    <lineage>
        <taxon>Eukaryota</taxon>
        <taxon>Viridiplantae</taxon>
        <taxon>Streptophyta</taxon>
        <taxon>Embryophyta</taxon>
        <taxon>Tracheophyta</taxon>
        <taxon>Spermatophyta</taxon>
        <taxon>Magnoliopsida</taxon>
        <taxon>eudicotyledons</taxon>
        <taxon>Gunneridae</taxon>
        <taxon>Pentapetalae</taxon>
        <taxon>rosids</taxon>
        <taxon>fabids</taxon>
        <taxon>Rosales</taxon>
        <taxon>Rhamnaceae</taxon>
        <taxon>Paliureae</taxon>
        <taxon>Ziziphus</taxon>
    </lineage>
</organism>
<gene>
    <name evidence="7" type="primary">LOC107433246</name>
</gene>
<evidence type="ECO:0000256" key="3">
    <source>
        <dbReference type="ARBA" id="ARBA00023265"/>
    </source>
</evidence>
<dbReference type="CDD" id="cd07816">
    <property type="entry name" value="Bet_v1-like"/>
    <property type="match status" value="1"/>
</dbReference>
<dbReference type="InterPro" id="IPR000916">
    <property type="entry name" value="Bet_v_I/MLP"/>
</dbReference>
<dbReference type="InterPro" id="IPR024949">
    <property type="entry name" value="Bet_v_I_allergen"/>
</dbReference>
<dbReference type="GeneID" id="107433246"/>
<keyword evidence="2 4" id="KW-0611">Plant defense</keyword>
<proteinExistence type="inferred from homology"/>
<dbReference type="RefSeq" id="XP_048321976.2">
    <property type="nucleotide sequence ID" value="XM_048466019.2"/>
</dbReference>
<name>A0ABM3I754_ZIZJJ</name>
<dbReference type="PANTHER" id="PTHR31213">
    <property type="entry name" value="OS08G0374000 PROTEIN-RELATED"/>
    <property type="match status" value="1"/>
</dbReference>
<evidence type="ECO:0000256" key="2">
    <source>
        <dbReference type="ARBA" id="ARBA00022821"/>
    </source>
</evidence>
<keyword evidence="3 4" id="KW-0568">Pathogenesis-related protein</keyword>
<evidence type="ECO:0000259" key="5">
    <source>
        <dbReference type="Pfam" id="PF00407"/>
    </source>
</evidence>
<dbReference type="Proteomes" id="UP001652623">
    <property type="component" value="Chromosome 11"/>
</dbReference>
<dbReference type="InterPro" id="IPR023393">
    <property type="entry name" value="START-like_dom_sf"/>
</dbReference>